<feature type="transmembrane region" description="Helical" evidence="2">
    <location>
        <begin position="181"/>
        <end position="202"/>
    </location>
</feature>
<feature type="transmembrane region" description="Helical" evidence="2">
    <location>
        <begin position="142"/>
        <end position="161"/>
    </location>
</feature>
<feature type="region of interest" description="Disordered" evidence="1">
    <location>
        <begin position="1"/>
        <end position="135"/>
    </location>
</feature>
<sequence length="837" mass="91582">MSQPSSNNIPLSDLSPDIGPSGIDTQAVQTIGDQIVHQPIAGSEVPSTPTPDVDDQVNPSDQESHVPDAGVTATPATLSMNQNPQSQPPTGHNLTSPPPFPQTSTSSAVNGNHPNNVPTQTNGATLASTPPPPIQRKKRKTFLSICWSMKGPLSLIAVYSITTYIISTSSDINGLLARSGVMGGFLLLNILALLNNYALLAAGDKAWETVQWSRSFMRDGQNLTDFLALSTSSGISGWLGIVFHDLRLLKRVWTRLTGIVPWPRAVVGRAAAGNQPQTRKSSISKARFWGLGRVGFWLLVQFPGLIFMTKVNPGVNYRPTEWEDIGGGIGKYNASLAALKTADGAYLSGLALNMIRDVTMTKESQAISQECTAKTNCTSYIIPGGLKTVSPWRYFTENGSTLPVYMTRDTPVYQLDFWDEPYVQWAEKDCTLFGMYGASGIADSAFQICMTPYNEGKILAAFKHCNEDVTADGGCTYQDSWRRAATWNVIVAMYRRMATVSIDRRTGEILDMKNLTKAEPQEITPADYLTAFDGMLYPFKKLDISFACDEDGGQFQLTKWISTVLLFSKTALYQREPREILRNLFMVPLYFYNPMTSPFGPLPSVTEKAQGLPSENNILGSFSHKVDLLTISWWTVLTYIISCGILLFLILLVLAVTAWNQVQETSNYPLVDFLTLKKATAGTTPNRSGANAGSQDDVATVFANCTNGGSRDILEASRGVRIIGREEAKLRASTHAPAQNIIDKNMDPGEKLVKITNPECLNTHSLKLAISAAESPDRPSGGTIVETMTTTSAAKRLQNMSWLKIKIVLSVDFACFAAWYEAVKVPLRADRTRGLQF</sequence>
<accession>A0ABR4BQJ1</accession>
<protein>
    <submittedName>
        <fullName evidence="3">Uncharacterized protein</fullName>
    </submittedName>
</protein>
<dbReference type="Proteomes" id="UP001595075">
    <property type="component" value="Unassembled WGS sequence"/>
</dbReference>
<gene>
    <name evidence="3" type="ORF">VTL71DRAFT_10131</name>
</gene>
<evidence type="ECO:0000256" key="2">
    <source>
        <dbReference type="SAM" id="Phobius"/>
    </source>
</evidence>
<keyword evidence="2" id="KW-0472">Membrane</keyword>
<reference evidence="3 4" key="1">
    <citation type="journal article" date="2024" name="Commun. Biol.">
        <title>Comparative genomic analysis of thermophilic fungi reveals convergent evolutionary adaptations and gene losses.</title>
        <authorList>
            <person name="Steindorff A.S."/>
            <person name="Aguilar-Pontes M.V."/>
            <person name="Robinson A.J."/>
            <person name="Andreopoulos B."/>
            <person name="LaButti K."/>
            <person name="Kuo A."/>
            <person name="Mondo S."/>
            <person name="Riley R."/>
            <person name="Otillar R."/>
            <person name="Haridas S."/>
            <person name="Lipzen A."/>
            <person name="Grimwood J."/>
            <person name="Schmutz J."/>
            <person name="Clum A."/>
            <person name="Reid I.D."/>
            <person name="Moisan M.C."/>
            <person name="Butler G."/>
            <person name="Nguyen T.T.M."/>
            <person name="Dewar K."/>
            <person name="Conant G."/>
            <person name="Drula E."/>
            <person name="Henrissat B."/>
            <person name="Hansel C."/>
            <person name="Singer S."/>
            <person name="Hutchinson M.I."/>
            <person name="de Vries R.P."/>
            <person name="Natvig D.O."/>
            <person name="Powell A.J."/>
            <person name="Tsang A."/>
            <person name="Grigoriev I.V."/>
        </authorList>
    </citation>
    <scope>NUCLEOTIDE SEQUENCE [LARGE SCALE GENOMIC DNA]</scope>
    <source>
        <strain evidence="3 4">CBS 494.80</strain>
    </source>
</reference>
<organism evidence="3 4">
    <name type="scientific">Oculimacula yallundae</name>
    <dbReference type="NCBI Taxonomy" id="86028"/>
    <lineage>
        <taxon>Eukaryota</taxon>
        <taxon>Fungi</taxon>
        <taxon>Dikarya</taxon>
        <taxon>Ascomycota</taxon>
        <taxon>Pezizomycotina</taxon>
        <taxon>Leotiomycetes</taxon>
        <taxon>Helotiales</taxon>
        <taxon>Ploettnerulaceae</taxon>
        <taxon>Oculimacula</taxon>
    </lineage>
</organism>
<feature type="transmembrane region" description="Helical" evidence="2">
    <location>
        <begin position="223"/>
        <end position="243"/>
    </location>
</feature>
<feature type="compositionally biased region" description="Polar residues" evidence="1">
    <location>
        <begin position="23"/>
        <end position="32"/>
    </location>
</feature>
<proteinExistence type="predicted"/>
<keyword evidence="2" id="KW-0812">Transmembrane</keyword>
<evidence type="ECO:0000313" key="3">
    <source>
        <dbReference type="EMBL" id="KAL2059747.1"/>
    </source>
</evidence>
<dbReference type="EMBL" id="JAZHXI010000026">
    <property type="protein sequence ID" value="KAL2059747.1"/>
    <property type="molecule type" value="Genomic_DNA"/>
</dbReference>
<evidence type="ECO:0000256" key="1">
    <source>
        <dbReference type="SAM" id="MobiDB-lite"/>
    </source>
</evidence>
<keyword evidence="2" id="KW-1133">Transmembrane helix</keyword>
<feature type="transmembrane region" description="Helical" evidence="2">
    <location>
        <begin position="631"/>
        <end position="659"/>
    </location>
</feature>
<feature type="compositionally biased region" description="Polar residues" evidence="1">
    <location>
        <begin position="1"/>
        <end position="10"/>
    </location>
</feature>
<name>A0ABR4BQJ1_9HELO</name>
<evidence type="ECO:0000313" key="4">
    <source>
        <dbReference type="Proteomes" id="UP001595075"/>
    </source>
</evidence>
<keyword evidence="4" id="KW-1185">Reference proteome</keyword>
<feature type="compositionally biased region" description="Polar residues" evidence="1">
    <location>
        <begin position="108"/>
        <end position="128"/>
    </location>
</feature>
<comment type="caution">
    <text evidence="3">The sequence shown here is derived from an EMBL/GenBank/DDBJ whole genome shotgun (WGS) entry which is preliminary data.</text>
</comment>
<feature type="compositionally biased region" description="Polar residues" evidence="1">
    <location>
        <begin position="74"/>
        <end position="94"/>
    </location>
</feature>